<feature type="transmembrane region" description="Helical" evidence="6">
    <location>
        <begin position="80"/>
        <end position="98"/>
    </location>
</feature>
<proteinExistence type="inferred from homology"/>
<evidence type="ECO:0000256" key="2">
    <source>
        <dbReference type="ARBA" id="ARBA00005982"/>
    </source>
</evidence>
<dbReference type="GO" id="GO:0016020">
    <property type="term" value="C:membrane"/>
    <property type="evidence" value="ECO:0007669"/>
    <property type="project" value="UniProtKB-SubCell"/>
</dbReference>
<dbReference type="InterPro" id="IPR036259">
    <property type="entry name" value="MFS_trans_sf"/>
</dbReference>
<evidence type="ECO:0000313" key="7">
    <source>
        <dbReference type="EMBL" id="PTB47589.1"/>
    </source>
</evidence>
<dbReference type="Proteomes" id="UP000241690">
    <property type="component" value="Unassembled WGS sequence"/>
</dbReference>
<feature type="transmembrane region" description="Helical" evidence="6">
    <location>
        <begin position="137"/>
        <end position="155"/>
    </location>
</feature>
<comment type="similarity">
    <text evidence="2">Belongs to the major facilitator superfamily. Proton-dependent oligopeptide transporter (POT/PTR) (TC 2.A.17) family.</text>
</comment>
<feature type="transmembrane region" description="Helical" evidence="6">
    <location>
        <begin position="110"/>
        <end position="131"/>
    </location>
</feature>
<evidence type="ECO:0000256" key="6">
    <source>
        <dbReference type="SAM" id="Phobius"/>
    </source>
</evidence>
<protein>
    <recommendedName>
        <fullName evidence="9">Major facilitator superfamily (MFS) profile domain-containing protein</fullName>
    </recommendedName>
</protein>
<evidence type="ECO:0000256" key="4">
    <source>
        <dbReference type="ARBA" id="ARBA00022989"/>
    </source>
</evidence>
<gene>
    <name evidence="7" type="ORF">M431DRAFT_101937</name>
</gene>
<name>A0A2T3ZS01_TRIHA</name>
<keyword evidence="4 6" id="KW-1133">Transmembrane helix</keyword>
<feature type="transmembrane region" description="Helical" evidence="6">
    <location>
        <begin position="376"/>
        <end position="395"/>
    </location>
</feature>
<dbReference type="EMBL" id="KZ679713">
    <property type="protein sequence ID" value="PTB47589.1"/>
    <property type="molecule type" value="Genomic_DNA"/>
</dbReference>
<evidence type="ECO:0000256" key="3">
    <source>
        <dbReference type="ARBA" id="ARBA00022692"/>
    </source>
</evidence>
<organism evidence="7 8">
    <name type="scientific">Trichoderma harzianum CBS 226.95</name>
    <dbReference type="NCBI Taxonomy" id="983964"/>
    <lineage>
        <taxon>Eukaryota</taxon>
        <taxon>Fungi</taxon>
        <taxon>Dikarya</taxon>
        <taxon>Ascomycota</taxon>
        <taxon>Pezizomycotina</taxon>
        <taxon>Sordariomycetes</taxon>
        <taxon>Hypocreomycetidae</taxon>
        <taxon>Hypocreales</taxon>
        <taxon>Hypocreaceae</taxon>
        <taxon>Trichoderma</taxon>
    </lineage>
</organism>
<feature type="transmembrane region" description="Helical" evidence="6">
    <location>
        <begin position="428"/>
        <end position="446"/>
    </location>
</feature>
<feature type="transmembrane region" description="Helical" evidence="6">
    <location>
        <begin position="486"/>
        <end position="508"/>
    </location>
</feature>
<sequence>MARQQASYARREATEEEVKELRHVVDSVPFIVWVALVANATERFTFYAVTTPWQNYIQNSADNIAVPGALGLGQATATNISSAFLFLSFLVPTIFAILSDTWLGRYKTLFLSYLLNFCGCLVLFITSLPVVKTQSTKVVGLGFAMILLALGTGGVKATASPFIGDQYAETAPQLIITKRGEHVVTDRALTLQYIYNISYWLTNIASLSLVASTYLEKLVGFWAAYLLPLCTVWTLVPLLLVFHKSFVKLRPQANVLPQASRVIMCSARHRFKWEAATAIYQSENYGRQVDWDDRFVFEIKRGLQACKVMACFVPFHLCMNQITNNLVSQAGQMKLGGIPNDTIQALNSIACVILGPVMQKMVYPIVRKFGFPFGPIARITWAFIMMSTSMAFAAGVQKLIYTKGPCYGHPLQCENTPNNVSVWVQTPVYFLLAFAEILGFTTLSEYSYSEAPKNMRSLVQAMAQLSSGAGSALGMAVSPLSKDPQILYLYAGLAVTMIIAAPTFWLTFRGYDEMEAYKETQHSDAENSPVEGMMIPAIPEVVNTGEIGEGCVKISS</sequence>
<evidence type="ECO:0000313" key="8">
    <source>
        <dbReference type="Proteomes" id="UP000241690"/>
    </source>
</evidence>
<dbReference type="GO" id="GO:0022857">
    <property type="term" value="F:transmembrane transporter activity"/>
    <property type="evidence" value="ECO:0007669"/>
    <property type="project" value="InterPro"/>
</dbReference>
<dbReference type="PANTHER" id="PTHR11654">
    <property type="entry name" value="OLIGOPEPTIDE TRANSPORTER-RELATED"/>
    <property type="match status" value="1"/>
</dbReference>
<feature type="transmembrane region" description="Helical" evidence="6">
    <location>
        <begin position="221"/>
        <end position="242"/>
    </location>
</feature>
<feature type="transmembrane region" description="Helical" evidence="6">
    <location>
        <begin position="197"/>
        <end position="215"/>
    </location>
</feature>
<keyword evidence="8" id="KW-1185">Reference proteome</keyword>
<dbReference type="Pfam" id="PF00854">
    <property type="entry name" value="PTR2"/>
    <property type="match status" value="1"/>
</dbReference>
<reference evidence="7 8" key="1">
    <citation type="submission" date="2016-07" db="EMBL/GenBank/DDBJ databases">
        <title>Multiple horizontal gene transfer events from other fungi enriched the ability of initially mycotrophic Trichoderma (Ascomycota) to feed on dead plant biomass.</title>
        <authorList>
            <consortium name="DOE Joint Genome Institute"/>
            <person name="Aerts A."/>
            <person name="Atanasova L."/>
            <person name="Chenthamara K."/>
            <person name="Zhang J."/>
            <person name="Grujic M."/>
            <person name="Henrissat B."/>
            <person name="Kuo A."/>
            <person name="Salamov A."/>
            <person name="Lipzen A."/>
            <person name="Labutti K."/>
            <person name="Barry K."/>
            <person name="Miao Y."/>
            <person name="Rahimi M.J."/>
            <person name="Shen Q."/>
            <person name="Grigoriev I.V."/>
            <person name="Kubicek C.P."/>
            <person name="Druzhinina I.S."/>
        </authorList>
    </citation>
    <scope>NUCLEOTIDE SEQUENCE [LARGE SCALE GENOMIC DNA]</scope>
    <source>
        <strain evidence="7 8">CBS 226.95</strain>
    </source>
</reference>
<dbReference type="AlphaFoldDB" id="A0A2T3ZS01"/>
<dbReference type="STRING" id="983964.A0A2T3ZS01"/>
<evidence type="ECO:0000256" key="1">
    <source>
        <dbReference type="ARBA" id="ARBA00004141"/>
    </source>
</evidence>
<keyword evidence="3 6" id="KW-0812">Transmembrane</keyword>
<comment type="subcellular location">
    <subcellularLocation>
        <location evidence="1">Membrane</location>
        <topology evidence="1">Multi-pass membrane protein</topology>
    </subcellularLocation>
</comment>
<keyword evidence="5 6" id="KW-0472">Membrane</keyword>
<accession>A0A2T3ZS01</accession>
<dbReference type="GeneID" id="36619922"/>
<dbReference type="InterPro" id="IPR000109">
    <property type="entry name" value="POT_fam"/>
</dbReference>
<dbReference type="RefSeq" id="XP_024767266.1">
    <property type="nucleotide sequence ID" value="XM_024911363.1"/>
</dbReference>
<evidence type="ECO:0008006" key="9">
    <source>
        <dbReference type="Google" id="ProtNLM"/>
    </source>
</evidence>
<dbReference type="SUPFAM" id="SSF103473">
    <property type="entry name" value="MFS general substrate transporter"/>
    <property type="match status" value="1"/>
</dbReference>
<dbReference type="Gene3D" id="1.20.1250.20">
    <property type="entry name" value="MFS general substrate transporter like domains"/>
    <property type="match status" value="1"/>
</dbReference>
<evidence type="ECO:0000256" key="5">
    <source>
        <dbReference type="ARBA" id="ARBA00023136"/>
    </source>
</evidence>